<protein>
    <submittedName>
        <fullName evidence="2">Uncharacterized protein</fullName>
    </submittedName>
</protein>
<feature type="coiled-coil region" evidence="1">
    <location>
        <begin position="39"/>
        <end position="66"/>
    </location>
</feature>
<proteinExistence type="predicted"/>
<sequence length="70" mass="8081">MKFRYAMYGLAAGLVLWWVADQSAPGAVMLLTMFTVTFVYNAQLAVNEQEDEIRKLKDRLDNVERQRGQL</sequence>
<comment type="caution">
    <text evidence="2">The sequence shown here is derived from an EMBL/GenBank/DDBJ whole genome shotgun (WGS) entry which is preliminary data.</text>
</comment>
<evidence type="ECO:0000256" key="1">
    <source>
        <dbReference type="SAM" id="Coils"/>
    </source>
</evidence>
<reference evidence="3" key="1">
    <citation type="journal article" date="2019" name="Int. J. Syst. Evol. Microbiol.">
        <title>The Global Catalogue of Microorganisms (GCM) 10K type strain sequencing project: providing services to taxonomists for standard genome sequencing and annotation.</title>
        <authorList>
            <consortium name="The Broad Institute Genomics Platform"/>
            <consortium name="The Broad Institute Genome Sequencing Center for Infectious Disease"/>
            <person name="Wu L."/>
            <person name="Ma J."/>
        </authorList>
    </citation>
    <scope>NUCLEOTIDE SEQUENCE [LARGE SCALE GENOMIC DNA]</scope>
    <source>
        <strain evidence="3">CCM 7941</strain>
    </source>
</reference>
<evidence type="ECO:0000313" key="3">
    <source>
        <dbReference type="Proteomes" id="UP001595536"/>
    </source>
</evidence>
<evidence type="ECO:0000313" key="2">
    <source>
        <dbReference type="EMBL" id="MFC3267278.1"/>
    </source>
</evidence>
<dbReference type="RefSeq" id="WP_376832473.1">
    <property type="nucleotide sequence ID" value="NZ_JBHLWR010000006.1"/>
</dbReference>
<keyword evidence="1" id="KW-0175">Coiled coil</keyword>
<accession>A0ABV7LHQ2</accession>
<name>A0ABV7LHQ2_9HYPH</name>
<keyword evidence="3" id="KW-1185">Reference proteome</keyword>
<dbReference type="Proteomes" id="UP001595536">
    <property type="component" value="Unassembled WGS sequence"/>
</dbReference>
<dbReference type="EMBL" id="JBHRUV010000098">
    <property type="protein sequence ID" value="MFC3267278.1"/>
    <property type="molecule type" value="Genomic_DNA"/>
</dbReference>
<organism evidence="2 3">
    <name type="scientific">Camelimonas abortus</name>
    <dbReference type="NCBI Taxonomy" id="1017184"/>
    <lineage>
        <taxon>Bacteria</taxon>
        <taxon>Pseudomonadati</taxon>
        <taxon>Pseudomonadota</taxon>
        <taxon>Alphaproteobacteria</taxon>
        <taxon>Hyphomicrobiales</taxon>
        <taxon>Chelatococcaceae</taxon>
        <taxon>Camelimonas</taxon>
    </lineage>
</organism>
<gene>
    <name evidence="2" type="ORF">ACFOEX_13095</name>
</gene>